<dbReference type="SUPFAM" id="SSF51726">
    <property type="entry name" value="UROD/MetE-like"/>
    <property type="match status" value="1"/>
</dbReference>
<dbReference type="CDD" id="cd03311">
    <property type="entry name" value="CIMS_C_terminal_like"/>
    <property type="match status" value="1"/>
</dbReference>
<dbReference type="GeneID" id="73345183"/>
<dbReference type="Proteomes" id="UP000830671">
    <property type="component" value="Chromosome 5"/>
</dbReference>
<sequence length="452" mass="51256">MTKGGESGESWWMGSLGEVVMVAPDDIVLTGVQVQESASLFASARGFFSCSTPLQYQSLSVRLRKIETMTSKNHQKPPFRAEHMGSLLRPKALTDKRVALDGKKAVEIADDQELNRLEEEGVREIVRTQLDLGFHAINDGEYRRHQFWGNFFPGLEGFEEVDTPSWDIFRMYVPDIAAFIESDHKPGESIVCTGKIKHKGSTYLREWEFLKSNIPPESVKEAKLTLPAPEWYHLRYQKGHAYPKDVYANDEEYFADIAKAYRTELEVLYEHGVRNVTIDDPNLAYFCSEKMLQGFKEAGEDSDALLQSYIKLYNDCITSRPADMHLGIHLCRGNFAYSRHFSEGGYDRIASRLFNEINADTYFLEYDTDRAGGFGPLRELPAHKNVVLGVVTSKFPALEDVGKLRERVFQAADYVAQGAGQTREEALKRIGDMVNKLKLVRELADSIWPGEP</sequence>
<protein>
    <submittedName>
        <fullName evidence="1">5-methyltetrahydropteroyltriglutamate-homocysteine methyltransferase</fullName>
    </submittedName>
</protein>
<dbReference type="GO" id="GO:0009086">
    <property type="term" value="P:methionine biosynthetic process"/>
    <property type="evidence" value="ECO:0007669"/>
    <property type="project" value="InterPro"/>
</dbReference>
<dbReference type="EMBL" id="CP019477">
    <property type="protein sequence ID" value="UQC85706.1"/>
    <property type="molecule type" value="Genomic_DNA"/>
</dbReference>
<dbReference type="GO" id="GO:0032259">
    <property type="term" value="P:methylation"/>
    <property type="evidence" value="ECO:0007669"/>
    <property type="project" value="UniProtKB-KW"/>
</dbReference>
<dbReference type="GO" id="GO:0003871">
    <property type="term" value="F:5-methyltetrahydropteroyltriglutamate-homocysteine S-methyltransferase activity"/>
    <property type="evidence" value="ECO:0007669"/>
    <property type="project" value="InterPro"/>
</dbReference>
<gene>
    <name evidence="1" type="ORF">CLUP02_11205</name>
</gene>
<dbReference type="InterPro" id="IPR002629">
    <property type="entry name" value="Met_Synth_C/arc"/>
</dbReference>
<proteinExistence type="predicted"/>
<dbReference type="Gene3D" id="3.20.20.210">
    <property type="match status" value="1"/>
</dbReference>
<dbReference type="KEGG" id="clup:CLUP02_11205"/>
<dbReference type="AlphaFoldDB" id="A0A9Q8SZU7"/>
<dbReference type="GO" id="GO:0008270">
    <property type="term" value="F:zinc ion binding"/>
    <property type="evidence" value="ECO:0007669"/>
    <property type="project" value="InterPro"/>
</dbReference>
<reference evidence="1" key="1">
    <citation type="journal article" date="2021" name="Mol. Plant Microbe Interact.">
        <title>Complete Genome Sequence of the Plant-Pathogenic Fungus Colletotrichum lupini.</title>
        <authorList>
            <person name="Baroncelli R."/>
            <person name="Pensec F."/>
            <person name="Da Lio D."/>
            <person name="Boufleur T."/>
            <person name="Vicente I."/>
            <person name="Sarrocco S."/>
            <person name="Picot A."/>
            <person name="Baraldi E."/>
            <person name="Sukno S."/>
            <person name="Thon M."/>
            <person name="Le Floch G."/>
        </authorList>
    </citation>
    <scope>NUCLEOTIDE SEQUENCE</scope>
    <source>
        <strain evidence="1">IMI 504893</strain>
    </source>
</reference>
<organism evidence="1 2">
    <name type="scientific">Colletotrichum lupini</name>
    <dbReference type="NCBI Taxonomy" id="145971"/>
    <lineage>
        <taxon>Eukaryota</taxon>
        <taxon>Fungi</taxon>
        <taxon>Dikarya</taxon>
        <taxon>Ascomycota</taxon>
        <taxon>Pezizomycotina</taxon>
        <taxon>Sordariomycetes</taxon>
        <taxon>Hypocreomycetidae</taxon>
        <taxon>Glomerellales</taxon>
        <taxon>Glomerellaceae</taxon>
        <taxon>Colletotrichum</taxon>
        <taxon>Colletotrichum acutatum species complex</taxon>
    </lineage>
</organism>
<dbReference type="InterPro" id="IPR038071">
    <property type="entry name" value="UROD/MetE-like_sf"/>
</dbReference>
<evidence type="ECO:0000313" key="2">
    <source>
        <dbReference type="Proteomes" id="UP000830671"/>
    </source>
</evidence>
<dbReference type="RefSeq" id="XP_049147318.1">
    <property type="nucleotide sequence ID" value="XM_049290173.1"/>
</dbReference>
<dbReference type="PANTHER" id="PTHR43844">
    <property type="entry name" value="METHIONINE SYNTHASE"/>
    <property type="match status" value="1"/>
</dbReference>
<dbReference type="PANTHER" id="PTHR43844:SF2">
    <property type="entry name" value="SYNTHASE, VITAMIN-B12 INDEPENDENT, PUTATIVE (AFU_ORTHOLOGUE AFUA_3G12060)-RELATED"/>
    <property type="match status" value="1"/>
</dbReference>
<name>A0A9Q8SZU7_9PEZI</name>
<evidence type="ECO:0000313" key="1">
    <source>
        <dbReference type="EMBL" id="UQC85706.1"/>
    </source>
</evidence>
<keyword evidence="1" id="KW-0808">Transferase</keyword>
<keyword evidence="2" id="KW-1185">Reference proteome</keyword>
<keyword evidence="1" id="KW-0489">Methyltransferase</keyword>
<accession>A0A9Q8SZU7</accession>